<evidence type="ECO:0000259" key="1">
    <source>
        <dbReference type="Pfam" id="PF00350"/>
    </source>
</evidence>
<accession>A0A2W6MUN2</accession>
<dbReference type="InterPro" id="IPR027417">
    <property type="entry name" value="P-loop_NTPase"/>
</dbReference>
<dbReference type="PANTHER" id="PTHR43681">
    <property type="entry name" value="TRANSMEMBRANE GTPASE FZO"/>
    <property type="match status" value="1"/>
</dbReference>
<dbReference type="InterPro" id="IPR051943">
    <property type="entry name" value="TRAFAC_Dynamin-like_GTPase"/>
</dbReference>
<evidence type="ECO:0000313" key="2">
    <source>
        <dbReference type="EMBL" id="PZT48235.1"/>
    </source>
</evidence>
<protein>
    <recommendedName>
        <fullName evidence="1">Dynamin N-terminal domain-containing protein</fullName>
    </recommendedName>
</protein>
<dbReference type="Gene3D" id="3.40.50.300">
    <property type="entry name" value="P-loop containing nucleotide triphosphate hydrolases"/>
    <property type="match status" value="1"/>
</dbReference>
<sequence length="584" mass="67761">MIFRYIQEYNTILEENKSKSKLEQFLIECENSLPLCSALNEFFENLIKEIDKPMEIAIVGQFSSGKSSFLNVILDEELLPTGITPITSKVCKILYGEERILEIHYKNKTKVLKDVEYLQKLNREAAKEISHFCLYLKNPLLKEITFMDTPGFNSQNQEDTEVTTNILQKVDGIIWLTLIDNAGKKSEKELLEKYMQNYSHKSLCVLNQKDRLEEEEVLLSVEYAKKAFNGIFAEILPISAKNALKGVKEGDKKLLEESNFKKVHSFLEEVIKPQAKVAKEFSILKKLRLKLLTMECSIHTKNKETLRIKKQILDFLGQNTSELKAFYLHQQKEFNAFYGELDSLLEEISQKIFSKLNKQKIEISQDKWGGFLKQKYEKEVLILQKETLNIDFFGENSLYLKRIKSLSAKMRQFAESFTILEDRVLKFYAMLGDFVSQEEICKMQQQESEGLCYFKRELNAIAFLLSLTYKQAVLGSIEKLDLKIKEAIKKHQENPLEFPTFTPTLENIRDYLNEGLGYEHISPMLFGPMNLLKKAHSKYFENFGQNVSLISDKICANIQESKEEIDTIRKIFKRAKNKSGTLIA</sequence>
<dbReference type="CDD" id="cd09912">
    <property type="entry name" value="DLP_2"/>
    <property type="match status" value="1"/>
</dbReference>
<dbReference type="InterPro" id="IPR045063">
    <property type="entry name" value="Dynamin_N"/>
</dbReference>
<dbReference type="PANTHER" id="PTHR43681:SF1">
    <property type="entry name" value="SARCALUMENIN"/>
    <property type="match status" value="1"/>
</dbReference>
<dbReference type="SUPFAM" id="SSF52540">
    <property type="entry name" value="P-loop containing nucleoside triphosphate hydrolases"/>
    <property type="match status" value="1"/>
</dbReference>
<gene>
    <name evidence="2" type="ORF">B6S12_04725</name>
</gene>
<feature type="domain" description="Dynamin N-terminal" evidence="1">
    <location>
        <begin position="56"/>
        <end position="208"/>
    </location>
</feature>
<dbReference type="OrthoDB" id="1100581at2"/>
<dbReference type="RefSeq" id="WP_111229665.1">
    <property type="nucleotide sequence ID" value="NZ_NBIU01000010.1"/>
</dbReference>
<proteinExistence type="predicted"/>
<comment type="caution">
    <text evidence="2">The sequence shown here is derived from an EMBL/GenBank/DDBJ whole genome shotgun (WGS) entry which is preliminary data.</text>
</comment>
<name>A0A2W6MUN2_9HELI</name>
<dbReference type="Proteomes" id="UP000249746">
    <property type="component" value="Unassembled WGS sequence"/>
</dbReference>
<dbReference type="AlphaFoldDB" id="A0A2W6MUN2"/>
<dbReference type="EMBL" id="NBIU01000010">
    <property type="protein sequence ID" value="PZT48235.1"/>
    <property type="molecule type" value="Genomic_DNA"/>
</dbReference>
<evidence type="ECO:0000313" key="3">
    <source>
        <dbReference type="Proteomes" id="UP000249746"/>
    </source>
</evidence>
<reference evidence="2 3" key="1">
    <citation type="submission" date="2017-03" db="EMBL/GenBank/DDBJ databases">
        <title>Genomic and clinical evidence uncovers the enterohepatic species Helicobacter valdiviensis as a potential human intestinal pathogen.</title>
        <authorList>
            <person name="Fresia P."/>
            <person name="Jara R."/>
            <person name="Sierra R."/>
            <person name="Ferres I."/>
            <person name="Greif G."/>
            <person name="Iraola G."/>
            <person name="Collado L."/>
        </authorList>
    </citation>
    <scope>NUCLEOTIDE SEQUENCE [LARGE SCALE GENOMIC DNA]</scope>
    <source>
        <strain evidence="2 3">WBE14</strain>
    </source>
</reference>
<keyword evidence="3" id="KW-1185">Reference proteome</keyword>
<dbReference type="Pfam" id="PF00350">
    <property type="entry name" value="Dynamin_N"/>
    <property type="match status" value="1"/>
</dbReference>
<organism evidence="2 3">
    <name type="scientific">Helicobacter valdiviensis</name>
    <dbReference type="NCBI Taxonomy" id="1458358"/>
    <lineage>
        <taxon>Bacteria</taxon>
        <taxon>Pseudomonadati</taxon>
        <taxon>Campylobacterota</taxon>
        <taxon>Epsilonproteobacteria</taxon>
        <taxon>Campylobacterales</taxon>
        <taxon>Helicobacteraceae</taxon>
        <taxon>Helicobacter</taxon>
    </lineage>
</organism>